<dbReference type="SMART" id="SM00283">
    <property type="entry name" value="MA"/>
    <property type="match status" value="1"/>
</dbReference>
<dbReference type="EMBL" id="AP017312">
    <property type="protein sequence ID" value="BAU29311.1"/>
    <property type="molecule type" value="Genomic_DNA"/>
</dbReference>
<dbReference type="GO" id="GO:0005886">
    <property type="term" value="C:plasma membrane"/>
    <property type="evidence" value="ECO:0007669"/>
    <property type="project" value="UniProtKB-SubCell"/>
</dbReference>
<dbReference type="Gene3D" id="6.10.340.10">
    <property type="match status" value="1"/>
</dbReference>
<dbReference type="RefSeq" id="WP_172890918.1">
    <property type="nucleotide sequence ID" value="NZ_AP017312.1"/>
</dbReference>
<evidence type="ECO:0000313" key="10">
    <source>
        <dbReference type="Proteomes" id="UP000217696"/>
    </source>
</evidence>
<keyword evidence="10" id="KW-1185">Reference proteome</keyword>
<name>A0A0U5B7F8_9BACL</name>
<dbReference type="AlphaFoldDB" id="A0A0U5B7F8"/>
<evidence type="ECO:0000256" key="6">
    <source>
        <dbReference type="ARBA" id="ARBA00023136"/>
    </source>
</evidence>
<accession>A0A0U5B7F8</accession>
<dbReference type="CDD" id="cd12912">
    <property type="entry name" value="PDC2_MCP_like"/>
    <property type="match status" value="1"/>
</dbReference>
<dbReference type="PROSITE" id="PS50111">
    <property type="entry name" value="CHEMOTAXIS_TRANSDUC_2"/>
    <property type="match status" value="1"/>
</dbReference>
<proteinExistence type="inferred from homology"/>
<comment type="similarity">
    <text evidence="8">Belongs to the methyl-accepting chemotaxis (MCP) protein family.</text>
</comment>
<keyword evidence="2" id="KW-1003">Cell membrane</keyword>
<dbReference type="GO" id="GO:0006935">
    <property type="term" value="P:chemotaxis"/>
    <property type="evidence" value="ECO:0007669"/>
    <property type="project" value="UniProtKB-KW"/>
</dbReference>
<dbReference type="PANTHER" id="PTHR32089:SF112">
    <property type="entry name" value="LYSOZYME-LIKE PROTEIN-RELATED"/>
    <property type="match status" value="1"/>
</dbReference>
<sequence>MRLRAKILLMIMSTVTIIVVSMISLIAMETRTKAIAESEHLAMSIAAEKAAQTEKTLDNSLNISKTMAQTFEGMKKANIVSRDAYNAVLQDVLKQNSQIFSIYTVWEPNQLDGRDREYAGKVAHDQTGRFIPYWTRQGGHIAVEACTSYENEKDAPDFFIPKHTGKEVLLDPYVYPIDGKDTFITTVSAPIILDGKFLGIVGIDMSLESFQQQNKAVKIYETGFGALISHNGTYVAHPKQELVGKNVRDRKDIKNLDLIISAIEQGRVYEEFDKEANIFRTILPIKIGQEKNSWSYVINVPTDEVLAESNEMVYTIVVVGVVGLLILTLVTIWIARSLTRPIVQAVQHGEKLAAGDFQADVPEELVRRPDEIGDMARAFNHITLNMRGIITEIKQGADAVSQSAGQMYVIAEETTQASQQIAESIQQVASGAETQTRASGENALAMQEMALGIQRVADASSMIASTSVEMSEQARSGYESVVQAVKQMDSIKSGAHRTYAVMAELQKDSMKIGDILQLIARISSQTNLLSLNAAIEAARAGEAGKGFAVVANEIRKLADQTASSAEQIQCLIAAIQERTKEAVHATGTGITETEQGTQTVEEVGRIFDHIQASIESVSLQMQEMSAVAQEMSAGSEQITASVEEMANIAATSCDMSQNIASASEEQFASMEDITETAEALNRLAGELNSSIGKFAV</sequence>
<dbReference type="SUPFAM" id="SSF58104">
    <property type="entry name" value="Methyl-accepting chemotaxis protein (MCP) signaling domain"/>
    <property type="match status" value="1"/>
</dbReference>
<evidence type="ECO:0000256" key="2">
    <source>
        <dbReference type="ARBA" id="ARBA00022475"/>
    </source>
</evidence>
<dbReference type="InterPro" id="IPR003660">
    <property type="entry name" value="HAMP_dom"/>
</dbReference>
<organism evidence="9 10">
    <name type="scientific">Aneurinibacillus soli</name>
    <dbReference type="NCBI Taxonomy" id="1500254"/>
    <lineage>
        <taxon>Bacteria</taxon>
        <taxon>Bacillati</taxon>
        <taxon>Bacillota</taxon>
        <taxon>Bacilli</taxon>
        <taxon>Bacillales</taxon>
        <taxon>Paenibacillaceae</taxon>
        <taxon>Aneurinibacillus group</taxon>
        <taxon>Aneurinibacillus</taxon>
    </lineage>
</organism>
<comment type="subcellular location">
    <subcellularLocation>
        <location evidence="1">Cell membrane</location>
        <topology evidence="1">Multi-pass membrane protein</topology>
    </subcellularLocation>
</comment>
<evidence type="ECO:0000256" key="4">
    <source>
        <dbReference type="ARBA" id="ARBA00022692"/>
    </source>
</evidence>
<dbReference type="KEGG" id="asoc:CB4_03498"/>
<dbReference type="GO" id="GO:0007165">
    <property type="term" value="P:signal transduction"/>
    <property type="evidence" value="ECO:0007669"/>
    <property type="project" value="UniProtKB-KW"/>
</dbReference>
<keyword evidence="7" id="KW-0807">Transducer</keyword>
<keyword evidence="6" id="KW-0472">Membrane</keyword>
<dbReference type="CDD" id="cd06225">
    <property type="entry name" value="HAMP"/>
    <property type="match status" value="1"/>
</dbReference>
<dbReference type="InterPro" id="IPR033479">
    <property type="entry name" value="dCache_1"/>
</dbReference>
<evidence type="ECO:0000313" key="9">
    <source>
        <dbReference type="EMBL" id="BAU29311.1"/>
    </source>
</evidence>
<dbReference type="Pfam" id="PF00015">
    <property type="entry name" value="MCPsignal"/>
    <property type="match status" value="1"/>
</dbReference>
<keyword evidence="3" id="KW-0145">Chemotaxis</keyword>
<gene>
    <name evidence="9" type="primary">mcpB_16</name>
    <name evidence="9" type="ORF">CB4_03498</name>
</gene>
<dbReference type="Proteomes" id="UP000217696">
    <property type="component" value="Chromosome"/>
</dbReference>
<dbReference type="Gene3D" id="1.10.287.950">
    <property type="entry name" value="Methyl-accepting chemotaxis protein"/>
    <property type="match status" value="1"/>
</dbReference>
<keyword evidence="4" id="KW-0812">Transmembrane</keyword>
<dbReference type="PROSITE" id="PS50885">
    <property type="entry name" value="HAMP"/>
    <property type="match status" value="1"/>
</dbReference>
<evidence type="ECO:0000256" key="3">
    <source>
        <dbReference type="ARBA" id="ARBA00022500"/>
    </source>
</evidence>
<evidence type="ECO:0000256" key="5">
    <source>
        <dbReference type="ARBA" id="ARBA00022989"/>
    </source>
</evidence>
<reference evidence="9 10" key="1">
    <citation type="submission" date="2015-12" db="EMBL/GenBank/DDBJ databases">
        <title>Genome sequence of Aneurinibacillus soli.</title>
        <authorList>
            <person name="Lee J.S."/>
            <person name="Lee K.C."/>
            <person name="Kim K.K."/>
            <person name="Lee B.W."/>
        </authorList>
    </citation>
    <scope>NUCLEOTIDE SEQUENCE [LARGE SCALE GENOMIC DNA]</scope>
    <source>
        <strain evidence="9 10">CB4</strain>
    </source>
</reference>
<evidence type="ECO:0000256" key="7">
    <source>
        <dbReference type="ARBA" id="ARBA00023224"/>
    </source>
</evidence>
<dbReference type="SMART" id="SM00304">
    <property type="entry name" value="HAMP"/>
    <property type="match status" value="1"/>
</dbReference>
<evidence type="ECO:0000256" key="8">
    <source>
        <dbReference type="ARBA" id="ARBA00029447"/>
    </source>
</evidence>
<dbReference type="Pfam" id="PF02743">
    <property type="entry name" value="dCache_1"/>
    <property type="match status" value="1"/>
</dbReference>
<dbReference type="CDD" id="cd12913">
    <property type="entry name" value="PDC1_MCP_like"/>
    <property type="match status" value="1"/>
</dbReference>
<evidence type="ECO:0000256" key="1">
    <source>
        <dbReference type="ARBA" id="ARBA00004651"/>
    </source>
</evidence>
<protein>
    <submittedName>
        <fullName evidence="9">Methyl-accepting chemotaxis protein McpB</fullName>
    </submittedName>
</protein>
<dbReference type="CDD" id="cd11386">
    <property type="entry name" value="MCP_signal"/>
    <property type="match status" value="1"/>
</dbReference>
<dbReference type="Gene3D" id="3.30.450.20">
    <property type="entry name" value="PAS domain"/>
    <property type="match status" value="2"/>
</dbReference>
<dbReference type="InterPro" id="IPR004089">
    <property type="entry name" value="MCPsignal_dom"/>
</dbReference>
<dbReference type="Pfam" id="PF00672">
    <property type="entry name" value="HAMP"/>
    <property type="match status" value="1"/>
</dbReference>
<dbReference type="PANTHER" id="PTHR32089">
    <property type="entry name" value="METHYL-ACCEPTING CHEMOTAXIS PROTEIN MCPB"/>
    <property type="match status" value="1"/>
</dbReference>
<keyword evidence="5" id="KW-1133">Transmembrane helix</keyword>